<keyword evidence="3" id="KW-0862">Zinc</keyword>
<feature type="binding site" evidence="3">
    <location>
        <position position="660"/>
    </location>
    <ligand>
        <name>Zn(2+)</name>
        <dbReference type="ChEBI" id="CHEBI:29105"/>
    </ligand>
</feature>
<feature type="chain" id="PRO_5039844372" description="Neutral ceramidase" evidence="6">
    <location>
        <begin position="28"/>
        <end position="912"/>
    </location>
</feature>
<feature type="domain" description="Neutral/alkaline non-lysosomal ceramidase N-terminal" evidence="7">
    <location>
        <begin position="75"/>
        <end position="120"/>
    </location>
</feature>
<keyword evidence="4" id="KW-0443">Lipid metabolism</keyword>
<evidence type="ECO:0000256" key="4">
    <source>
        <dbReference type="RuleBase" id="RU366019"/>
    </source>
</evidence>
<dbReference type="InterPro" id="IPR006823">
    <property type="entry name" value="Ceramidase_alk"/>
</dbReference>
<evidence type="ECO:0000259" key="7">
    <source>
        <dbReference type="Pfam" id="PF04734"/>
    </source>
</evidence>
<dbReference type="GO" id="GO:0005576">
    <property type="term" value="C:extracellular region"/>
    <property type="evidence" value="ECO:0007669"/>
    <property type="project" value="TreeGrafter"/>
</dbReference>
<evidence type="ECO:0000259" key="8">
    <source>
        <dbReference type="Pfam" id="PF17048"/>
    </source>
</evidence>
<dbReference type="InterPro" id="IPR031331">
    <property type="entry name" value="NEUT/ALK_ceramidase_C"/>
</dbReference>
<feature type="binding site" evidence="3">
    <location>
        <position position="246"/>
    </location>
    <ligand>
        <name>Zn(2+)</name>
        <dbReference type="ChEBI" id="CHEBI:29105"/>
    </ligand>
</feature>
<evidence type="ECO:0000256" key="2">
    <source>
        <dbReference type="PIRSR" id="PIRSR606823-1"/>
    </source>
</evidence>
<keyword evidence="3" id="KW-0479">Metal-binding</keyword>
<feature type="domain" description="Neutral/alkaline non-lysosomal ceramidase C-terminal" evidence="8">
    <location>
        <begin position="691"/>
        <end position="841"/>
    </location>
</feature>
<name>A0A9K3K9S3_9STRA</name>
<dbReference type="GO" id="GO:0046512">
    <property type="term" value="P:sphingosine biosynthetic process"/>
    <property type="evidence" value="ECO:0007669"/>
    <property type="project" value="TreeGrafter"/>
</dbReference>
<dbReference type="GO" id="GO:0017040">
    <property type="term" value="F:N-acylsphingosine amidohydrolase activity"/>
    <property type="evidence" value="ECO:0007669"/>
    <property type="project" value="UniProtKB-UniRule"/>
</dbReference>
<keyword evidence="11" id="KW-1185">Reference proteome</keyword>
<evidence type="ECO:0000256" key="5">
    <source>
        <dbReference type="SAM" id="MobiDB-lite"/>
    </source>
</evidence>
<gene>
    <name evidence="9" type="ORF">IV203_024704</name>
    <name evidence="10" type="ORF">IV203_025291</name>
</gene>
<organism evidence="9 11">
    <name type="scientific">Nitzschia inconspicua</name>
    <dbReference type="NCBI Taxonomy" id="303405"/>
    <lineage>
        <taxon>Eukaryota</taxon>
        <taxon>Sar</taxon>
        <taxon>Stramenopiles</taxon>
        <taxon>Ochrophyta</taxon>
        <taxon>Bacillariophyta</taxon>
        <taxon>Bacillariophyceae</taxon>
        <taxon>Bacillariophycidae</taxon>
        <taxon>Bacillariales</taxon>
        <taxon>Bacillariaceae</taxon>
        <taxon>Nitzschia</taxon>
    </lineage>
</organism>
<dbReference type="PANTHER" id="PTHR12670">
    <property type="entry name" value="CERAMIDASE"/>
    <property type="match status" value="1"/>
</dbReference>
<evidence type="ECO:0000256" key="6">
    <source>
        <dbReference type="SAM" id="SignalP"/>
    </source>
</evidence>
<dbReference type="GO" id="GO:0046872">
    <property type="term" value="F:metal ion binding"/>
    <property type="evidence" value="ECO:0007669"/>
    <property type="project" value="UniProtKB-KW"/>
</dbReference>
<evidence type="ECO:0000313" key="11">
    <source>
        <dbReference type="Proteomes" id="UP000693970"/>
    </source>
</evidence>
<dbReference type="Pfam" id="PF04734">
    <property type="entry name" value="Ceramidase_alk"/>
    <property type="match status" value="2"/>
</dbReference>
<comment type="catalytic activity">
    <reaction evidence="4">
        <text>an N-acylsphing-4-enine + H2O = sphing-4-enine + a fatty acid</text>
        <dbReference type="Rhea" id="RHEA:20856"/>
        <dbReference type="ChEBI" id="CHEBI:15377"/>
        <dbReference type="ChEBI" id="CHEBI:28868"/>
        <dbReference type="ChEBI" id="CHEBI:52639"/>
        <dbReference type="ChEBI" id="CHEBI:57756"/>
        <dbReference type="EC" id="3.5.1.23"/>
    </reaction>
</comment>
<evidence type="ECO:0000313" key="9">
    <source>
        <dbReference type="EMBL" id="KAG7339665.1"/>
    </source>
</evidence>
<dbReference type="OrthoDB" id="191371at2759"/>
<feature type="domain" description="Neutral/alkaline non-lysosomal ceramidase N-terminal" evidence="7">
    <location>
        <begin position="189"/>
        <end position="689"/>
    </location>
</feature>
<comment type="cofactor">
    <cofactor evidence="3">
        <name>Zn(2+)</name>
        <dbReference type="ChEBI" id="CHEBI:29105"/>
    </cofactor>
    <text evidence="3">Binds 1 zinc ion per subunit.</text>
</comment>
<keyword evidence="6" id="KW-0732">Signal</keyword>
<comment type="similarity">
    <text evidence="4">Belongs to the neutral ceramidase family.</text>
</comment>
<reference evidence="9" key="2">
    <citation type="submission" date="2021-04" db="EMBL/GenBank/DDBJ databases">
        <authorList>
            <person name="Podell S."/>
        </authorList>
    </citation>
    <scope>NUCLEOTIDE SEQUENCE</scope>
    <source>
        <strain evidence="9">Hildebrandi</strain>
    </source>
</reference>
<comment type="caution">
    <text evidence="9">The sequence shown here is derived from an EMBL/GenBank/DDBJ whole genome shotgun (WGS) entry which is preliminary data.</text>
</comment>
<feature type="binding site" evidence="3">
    <location>
        <position position="621"/>
    </location>
    <ligand>
        <name>Zn(2+)</name>
        <dbReference type="ChEBI" id="CHEBI:29105"/>
    </ligand>
</feature>
<feature type="active site" description="Nucleophile" evidence="2">
    <location>
        <position position="423"/>
    </location>
</feature>
<dbReference type="InterPro" id="IPR031329">
    <property type="entry name" value="NEUT/ALK_ceramidase_N"/>
</dbReference>
<feature type="signal peptide" evidence="6">
    <location>
        <begin position="1"/>
        <end position="27"/>
    </location>
</feature>
<evidence type="ECO:0000256" key="3">
    <source>
        <dbReference type="PIRSR" id="PIRSR606823-2"/>
    </source>
</evidence>
<evidence type="ECO:0000313" key="10">
    <source>
        <dbReference type="EMBL" id="KAG7362407.1"/>
    </source>
</evidence>
<dbReference type="GO" id="GO:0016020">
    <property type="term" value="C:membrane"/>
    <property type="evidence" value="ECO:0007669"/>
    <property type="project" value="GOC"/>
</dbReference>
<dbReference type="GO" id="GO:0042759">
    <property type="term" value="P:long-chain fatty acid biosynthetic process"/>
    <property type="evidence" value="ECO:0007669"/>
    <property type="project" value="TreeGrafter"/>
</dbReference>
<evidence type="ECO:0000256" key="1">
    <source>
        <dbReference type="ARBA" id="ARBA00022801"/>
    </source>
</evidence>
<keyword evidence="1 4" id="KW-0378">Hydrolase</keyword>
<dbReference type="EMBL" id="JAGRRH010000031">
    <property type="protein sequence ID" value="KAG7339665.1"/>
    <property type="molecule type" value="Genomic_DNA"/>
</dbReference>
<feature type="binding site" evidence="3">
    <location>
        <position position="371"/>
    </location>
    <ligand>
        <name>Zn(2+)</name>
        <dbReference type="ChEBI" id="CHEBI:29105"/>
    </ligand>
</feature>
<dbReference type="Proteomes" id="UP000693970">
    <property type="component" value="Unassembled WGS sequence"/>
</dbReference>
<dbReference type="EC" id="3.5.1.23" evidence="4"/>
<protein>
    <recommendedName>
        <fullName evidence="4">Neutral ceramidase</fullName>
        <ecNumber evidence="4">3.5.1.23</ecNumber>
    </recommendedName>
</protein>
<dbReference type="AlphaFoldDB" id="A0A9K3K9S3"/>
<reference evidence="9" key="1">
    <citation type="journal article" date="2021" name="Sci. Rep.">
        <title>Diploid genomic architecture of Nitzschia inconspicua, an elite biomass production diatom.</title>
        <authorList>
            <person name="Oliver A."/>
            <person name="Podell S."/>
            <person name="Pinowska A."/>
            <person name="Traller J.C."/>
            <person name="Smith S.R."/>
            <person name="McClure R."/>
            <person name="Beliaev A."/>
            <person name="Bohutskyi P."/>
            <person name="Hill E.A."/>
            <person name="Rabines A."/>
            <person name="Zheng H."/>
            <person name="Allen L.Z."/>
            <person name="Kuo A."/>
            <person name="Grigoriev I.V."/>
            <person name="Allen A.E."/>
            <person name="Hazlebeck D."/>
            <person name="Allen E.E."/>
        </authorList>
    </citation>
    <scope>NUCLEOTIDE SEQUENCE</scope>
    <source>
        <strain evidence="9">Hildebrandi</strain>
    </source>
</reference>
<feature type="region of interest" description="Disordered" evidence="5">
    <location>
        <begin position="37"/>
        <end position="66"/>
    </location>
</feature>
<dbReference type="GO" id="GO:0046514">
    <property type="term" value="P:ceramide catabolic process"/>
    <property type="evidence" value="ECO:0007669"/>
    <property type="project" value="InterPro"/>
</dbReference>
<keyword evidence="4" id="KW-0746">Sphingolipid metabolism</keyword>
<accession>A0A9K3K9S3</accession>
<dbReference type="EMBL" id="JAGRRH010000011">
    <property type="protein sequence ID" value="KAG7362407.1"/>
    <property type="molecule type" value="Genomic_DNA"/>
</dbReference>
<sequence>MLRYRQRSNWYLVLVLLLCFCCRSCIGATTFPSDIDRNDPHNTNSHHHPQQQIQDDLDPNLVDDETDADSSSTFYYIGTGIYDMTGPAAQINFMGYAKGSQTGHGIHLRLRSRAFIMSQVVESTVSSNSNLTKEGEEEEYILQQQSRRGTITDTTRKLQLPGFLRGLWNRNKRTSTLTATISPQVARLDPDNTVCFVSVDIGMGSDLLTKRVVQRLEELLPEQHSSVPHSSRRLCHLENLSISGTHTHSAPAGFLQYTLYQITSKGFSTEAFDTYVESIAQSILRAYRNLQPGSIEIQQDKLHDANINRSPTSYLLNPQSERDTYQEDGDTDKSMLQLLFSHHHQQQHDNHRMINEQPATPIGLLNWFAVHGTSMNGTNTLISGDNKGFASYLMEKRMNGPKTLPGQGGFVAAFASTNLGDVSPNTNGPRCLDTGEPCDLVSSTCNGKSELCVAFGPGKDMEESTEIIGRKQFELAHSMMKRRTVADRNSTSYHPLKSIVLQGPIASRHAFIDMANTTVTLESGEVVKTCPAALGYGFAAGTTDGPGMFDFAQGQNTSNPFWNLIGGFLSPPSKEQKECHHPKPILLNTGEASLPYSWDPKTVPISVFRVGQLLILNVPCELTTMAGRRLRRAISTIAKENGMEDPEITIAGLANSYTHYVTTVEEYAGQRYEAASTLYGPHTLSAYIQEFRRLTTDLLQGTSSTSDDPPEDLQKKQLSFISPVMVDAVGIGQPFGSVANDCNDHYRTGDTVHVSFRSANPRNNQRIEGTFMTVDHLQDDGSWMTVYVDGDWCTKYVWRPLQDVGTILGISFAELYWNVPQDQEQGIYRICHYGTRKTWMGNFEWVFLHLPESLSTDLFGSMAAGVILQGMRFFARVSERFGMTVESWMETFGRTKDFDGCSRSFLVSKTSS</sequence>
<feature type="compositionally biased region" description="Acidic residues" evidence="5">
    <location>
        <begin position="55"/>
        <end position="66"/>
    </location>
</feature>
<proteinExistence type="inferred from homology"/>
<dbReference type="Pfam" id="PF17048">
    <property type="entry name" value="Ceramidse_alk_C"/>
    <property type="match status" value="1"/>
</dbReference>
<dbReference type="PANTHER" id="PTHR12670:SF1">
    <property type="entry name" value="NEUTRAL CERAMIDASE"/>
    <property type="match status" value="1"/>
</dbReference>